<feature type="region of interest" description="Disordered" evidence="2">
    <location>
        <begin position="41"/>
        <end position="71"/>
    </location>
</feature>
<dbReference type="InterPro" id="IPR025066">
    <property type="entry name" value="CCDC174-like"/>
</dbReference>
<evidence type="ECO:0000256" key="1">
    <source>
        <dbReference type="ARBA" id="ARBA00023054"/>
    </source>
</evidence>
<feature type="region of interest" description="Disordered" evidence="2">
    <location>
        <begin position="241"/>
        <end position="312"/>
    </location>
</feature>
<gene>
    <name evidence="4" type="ORF">J3R30DRAFT_3703406</name>
</gene>
<dbReference type="PANTHER" id="PTHR15885:SF1">
    <property type="entry name" value="COILED-COIL DOMAIN-CONTAINING PROTEIN 174"/>
    <property type="match status" value="1"/>
</dbReference>
<dbReference type="Proteomes" id="UP001150266">
    <property type="component" value="Unassembled WGS sequence"/>
</dbReference>
<dbReference type="GO" id="GO:0005634">
    <property type="term" value="C:nucleus"/>
    <property type="evidence" value="ECO:0007669"/>
    <property type="project" value="TreeGrafter"/>
</dbReference>
<dbReference type="EMBL" id="JAOTPV010000010">
    <property type="protein sequence ID" value="KAJ4477157.1"/>
    <property type="molecule type" value="Genomic_DNA"/>
</dbReference>
<dbReference type="OrthoDB" id="333551at2759"/>
<dbReference type="Pfam" id="PF25449">
    <property type="entry name" value="CCDC174_GRSR"/>
    <property type="match status" value="1"/>
</dbReference>
<comment type="caution">
    <text evidence="4">The sequence shown here is derived from an EMBL/GenBank/DDBJ whole genome shotgun (WGS) entry which is preliminary data.</text>
</comment>
<feature type="compositionally biased region" description="Basic and acidic residues" evidence="2">
    <location>
        <begin position="292"/>
        <end position="309"/>
    </location>
</feature>
<evidence type="ECO:0000256" key="2">
    <source>
        <dbReference type="SAM" id="MobiDB-lite"/>
    </source>
</evidence>
<organism evidence="4 5">
    <name type="scientific">Lentinula aciculospora</name>
    <dbReference type="NCBI Taxonomy" id="153920"/>
    <lineage>
        <taxon>Eukaryota</taxon>
        <taxon>Fungi</taxon>
        <taxon>Dikarya</taxon>
        <taxon>Basidiomycota</taxon>
        <taxon>Agaricomycotina</taxon>
        <taxon>Agaricomycetes</taxon>
        <taxon>Agaricomycetidae</taxon>
        <taxon>Agaricales</taxon>
        <taxon>Marasmiineae</taxon>
        <taxon>Omphalotaceae</taxon>
        <taxon>Lentinula</taxon>
    </lineage>
</organism>
<reference evidence="4" key="1">
    <citation type="submission" date="2022-08" db="EMBL/GenBank/DDBJ databases">
        <title>A Global Phylogenomic Analysis of the Shiitake Genus Lentinula.</title>
        <authorList>
            <consortium name="DOE Joint Genome Institute"/>
            <person name="Sierra-Patev S."/>
            <person name="Min B."/>
            <person name="Naranjo-Ortiz M."/>
            <person name="Looney B."/>
            <person name="Konkel Z."/>
            <person name="Slot J.C."/>
            <person name="Sakamoto Y."/>
            <person name="Steenwyk J.L."/>
            <person name="Rokas A."/>
            <person name="Carro J."/>
            <person name="Camarero S."/>
            <person name="Ferreira P."/>
            <person name="Molpeceres G."/>
            <person name="Ruiz-Duenas F.J."/>
            <person name="Serrano A."/>
            <person name="Henrissat B."/>
            <person name="Drula E."/>
            <person name="Hughes K.W."/>
            <person name="Mata J.L."/>
            <person name="Ishikawa N.K."/>
            <person name="Vargas-Isla R."/>
            <person name="Ushijima S."/>
            <person name="Smith C.A."/>
            <person name="Ahrendt S."/>
            <person name="Andreopoulos W."/>
            <person name="He G."/>
            <person name="Labutti K."/>
            <person name="Lipzen A."/>
            <person name="Ng V."/>
            <person name="Riley R."/>
            <person name="Sandor L."/>
            <person name="Barry K."/>
            <person name="Martinez A.T."/>
            <person name="Xiao Y."/>
            <person name="Gibbons J.G."/>
            <person name="Terashima K."/>
            <person name="Grigoriev I.V."/>
            <person name="Hibbett D.S."/>
        </authorList>
    </citation>
    <scope>NUCLEOTIDE SEQUENCE</scope>
    <source>
        <strain evidence="4">JLM2183</strain>
    </source>
</reference>
<keyword evidence="1" id="KW-0175">Coiled coil</keyword>
<feature type="region of interest" description="Disordered" evidence="2">
    <location>
        <begin position="122"/>
        <end position="149"/>
    </location>
</feature>
<sequence length="393" mass="43842">MHSATSKAKGISGSSLFDLKAEISKQEEEFARDKAAGKKYIPGRAVRPDKKPTKWSLPNKGVQARAARDVETLSRPTLENIRISLESQSKRYSQLMRGKTGGLSEKDLDALLVDFDAKGVDSKWESDNDDVDESLTVPAPPTNDEDDPLVEYLDEFGRNRMSRRSEVPRYAKLDEEVQEDDDAGVIRNPQILQGHFPTYQPGQDRITQITNEYSEENNPLEKHYDPNSEVRVRGAASYNFAKDEQTRQARLDELKSRHLETSATRKEMGASDIRPGEIEGMQASEVGSSTKGSEKRKREIEERRRTLDAKRKKAKIIIEGSQSDPNLATSSVVATNLRQTLVSSQPIDPFAALESASSSTGFSNKGKGKAHSQSDADKFLAQLGNEMLNKRRK</sequence>
<evidence type="ECO:0000313" key="5">
    <source>
        <dbReference type="Proteomes" id="UP001150266"/>
    </source>
</evidence>
<accession>A0A9W9A8T5</accession>
<dbReference type="PANTHER" id="PTHR15885">
    <property type="entry name" value="COILED-COIL DOMAIN-CONTAINING PROTEIN 174"/>
    <property type="match status" value="1"/>
</dbReference>
<feature type="domain" description="CCDC174 alpha/beta GRSR" evidence="3">
    <location>
        <begin position="150"/>
        <end position="177"/>
    </location>
</feature>
<dbReference type="InterPro" id="IPR057464">
    <property type="entry name" value="CCDC174_GRSR"/>
</dbReference>
<dbReference type="Pfam" id="PF13300">
    <property type="entry name" value="DUF4078"/>
    <property type="match status" value="1"/>
</dbReference>
<name>A0A9W9A8T5_9AGAR</name>
<keyword evidence="5" id="KW-1185">Reference proteome</keyword>
<feature type="compositionally biased region" description="Basic and acidic residues" evidence="2">
    <location>
        <begin position="241"/>
        <end position="277"/>
    </location>
</feature>
<feature type="region of interest" description="Disordered" evidence="2">
    <location>
        <begin position="355"/>
        <end position="379"/>
    </location>
</feature>
<proteinExistence type="predicted"/>
<dbReference type="AlphaFoldDB" id="A0A9W9A8T5"/>
<protein>
    <recommendedName>
        <fullName evidence="3">CCDC174 alpha/beta GRSR domain-containing protein</fullName>
    </recommendedName>
</protein>
<evidence type="ECO:0000313" key="4">
    <source>
        <dbReference type="EMBL" id="KAJ4477157.1"/>
    </source>
</evidence>
<evidence type="ECO:0000259" key="3">
    <source>
        <dbReference type="Pfam" id="PF25449"/>
    </source>
</evidence>